<dbReference type="Pfam" id="PF25336">
    <property type="entry name" value="C2_SYDE"/>
    <property type="match status" value="1"/>
</dbReference>
<dbReference type="Proteomes" id="UP000694865">
    <property type="component" value="Unplaced"/>
</dbReference>
<dbReference type="SUPFAM" id="SSF49562">
    <property type="entry name" value="C2 domain (Calcium/lipid-binding domain, CaLB)"/>
    <property type="match status" value="1"/>
</dbReference>
<evidence type="ECO:0000259" key="3">
    <source>
        <dbReference type="PROSITE" id="PS50106"/>
    </source>
</evidence>
<feature type="compositionally biased region" description="Low complexity" evidence="2">
    <location>
        <begin position="459"/>
        <end position="470"/>
    </location>
</feature>
<dbReference type="SMART" id="SM00228">
    <property type="entry name" value="PDZ"/>
    <property type="match status" value="1"/>
</dbReference>
<organism evidence="5 6">
    <name type="scientific">Saccoglossus kowalevskii</name>
    <name type="common">Acorn worm</name>
    <dbReference type="NCBI Taxonomy" id="10224"/>
    <lineage>
        <taxon>Eukaryota</taxon>
        <taxon>Metazoa</taxon>
        <taxon>Hemichordata</taxon>
        <taxon>Enteropneusta</taxon>
        <taxon>Harrimaniidae</taxon>
        <taxon>Saccoglossus</taxon>
    </lineage>
</organism>
<feature type="domain" description="Rho-GAP" evidence="4">
    <location>
        <begin position="831"/>
        <end position="1028"/>
    </location>
</feature>
<feature type="compositionally biased region" description="Basic and acidic residues" evidence="2">
    <location>
        <begin position="557"/>
        <end position="582"/>
    </location>
</feature>
<dbReference type="RefSeq" id="XP_002739707.1">
    <property type="nucleotide sequence ID" value="XM_002739661.2"/>
</dbReference>
<dbReference type="InterPro" id="IPR035892">
    <property type="entry name" value="C2_domain_sf"/>
</dbReference>
<feature type="region of interest" description="Disordered" evidence="2">
    <location>
        <begin position="430"/>
        <end position="504"/>
    </location>
</feature>
<dbReference type="PANTHER" id="PTHR46150:SF3">
    <property type="entry name" value="RHO GTPASE-ACTIVATING PROTEIN 100F"/>
    <property type="match status" value="1"/>
</dbReference>
<dbReference type="PROSITE" id="PS50238">
    <property type="entry name" value="RHOGAP"/>
    <property type="match status" value="1"/>
</dbReference>
<dbReference type="SMART" id="SM00324">
    <property type="entry name" value="RhoGAP"/>
    <property type="match status" value="1"/>
</dbReference>
<evidence type="ECO:0000256" key="2">
    <source>
        <dbReference type="SAM" id="MobiDB-lite"/>
    </source>
</evidence>
<feature type="region of interest" description="Disordered" evidence="2">
    <location>
        <begin position="1042"/>
        <end position="1084"/>
    </location>
</feature>
<dbReference type="Gene3D" id="1.10.555.10">
    <property type="entry name" value="Rho GTPase activation protein"/>
    <property type="match status" value="1"/>
</dbReference>
<accession>A0ABM0GXR8</accession>
<feature type="region of interest" description="Disordered" evidence="2">
    <location>
        <begin position="614"/>
        <end position="647"/>
    </location>
</feature>
<gene>
    <name evidence="6" type="primary">LOC100367591</name>
</gene>
<keyword evidence="1" id="KW-0343">GTPase activation</keyword>
<evidence type="ECO:0000313" key="6">
    <source>
        <dbReference type="RefSeq" id="XP_002739707.1"/>
    </source>
</evidence>
<dbReference type="InterPro" id="IPR057459">
    <property type="entry name" value="SYDE1/2_C2"/>
</dbReference>
<feature type="region of interest" description="Disordered" evidence="2">
    <location>
        <begin position="255"/>
        <end position="412"/>
    </location>
</feature>
<dbReference type="InterPro" id="IPR036034">
    <property type="entry name" value="PDZ_sf"/>
</dbReference>
<dbReference type="InterPro" id="IPR008936">
    <property type="entry name" value="Rho_GTPase_activation_prot"/>
</dbReference>
<feature type="region of interest" description="Disordered" evidence="2">
    <location>
        <begin position="556"/>
        <end position="597"/>
    </location>
</feature>
<feature type="domain" description="PDZ" evidence="3">
    <location>
        <begin position="98"/>
        <end position="169"/>
    </location>
</feature>
<evidence type="ECO:0000259" key="4">
    <source>
        <dbReference type="PROSITE" id="PS50238"/>
    </source>
</evidence>
<feature type="compositionally biased region" description="Basic and acidic residues" evidence="2">
    <location>
        <begin position="1042"/>
        <end position="1059"/>
    </location>
</feature>
<dbReference type="Gene3D" id="2.30.42.10">
    <property type="match status" value="1"/>
</dbReference>
<proteinExistence type="predicted"/>
<dbReference type="GeneID" id="100367591"/>
<dbReference type="InterPro" id="IPR000198">
    <property type="entry name" value="RhoGAP_dom"/>
</dbReference>
<dbReference type="InterPro" id="IPR052118">
    <property type="entry name" value="Rho-GAP_regulator"/>
</dbReference>
<dbReference type="Gene3D" id="2.60.40.150">
    <property type="entry name" value="C2 domain"/>
    <property type="match status" value="1"/>
</dbReference>
<dbReference type="SUPFAM" id="SSF50156">
    <property type="entry name" value="PDZ domain-like"/>
    <property type="match status" value="1"/>
</dbReference>
<name>A0ABM0GXR8_SACKO</name>
<dbReference type="SUPFAM" id="SSF48350">
    <property type="entry name" value="GTPase activation domain, GAP"/>
    <property type="match status" value="1"/>
</dbReference>
<protein>
    <submittedName>
        <fullName evidence="6">Rho GTPase-activating protein 100F-like</fullName>
    </submittedName>
</protein>
<dbReference type="CDD" id="cd06718">
    <property type="entry name" value="PDZ_Par6-like"/>
    <property type="match status" value="1"/>
</dbReference>
<dbReference type="PROSITE" id="PS50106">
    <property type="entry name" value="PDZ"/>
    <property type="match status" value="1"/>
</dbReference>
<feature type="compositionally biased region" description="Polar residues" evidence="2">
    <location>
        <begin position="390"/>
        <end position="408"/>
    </location>
</feature>
<dbReference type="PANTHER" id="PTHR46150">
    <property type="entry name" value="RHO GTPASE-ACTIVATING PROTEIN 100F"/>
    <property type="match status" value="1"/>
</dbReference>
<dbReference type="InterPro" id="IPR001478">
    <property type="entry name" value="PDZ"/>
</dbReference>
<feature type="region of interest" description="Disordered" evidence="2">
    <location>
        <begin position="216"/>
        <end position="240"/>
    </location>
</feature>
<dbReference type="Pfam" id="PF00620">
    <property type="entry name" value="RhoGAP"/>
    <property type="match status" value="1"/>
</dbReference>
<evidence type="ECO:0000313" key="5">
    <source>
        <dbReference type="Proteomes" id="UP000694865"/>
    </source>
</evidence>
<feature type="compositionally biased region" description="Basic and acidic residues" evidence="2">
    <location>
        <begin position="444"/>
        <end position="453"/>
    </location>
</feature>
<feature type="compositionally biased region" description="Low complexity" evidence="2">
    <location>
        <begin position="283"/>
        <end position="295"/>
    </location>
</feature>
<keyword evidence="5" id="KW-1185">Reference proteome</keyword>
<sequence>MESTTSSDDVSTSNDGHRHYQYEPLDHHVLQVKRVAGISSEIVKQIQATEEIISNMDRDDSDSLSGSSVSTVTVEGKQVKSCVIQERELQGGACCLRTVEIHKIPGETLGIYIMEGDGFDKKDGIFISRLTLGSVCDQNGLLQIGDEILSVNNVDVTRMNLDEVCHVMKIPSRLLITVKTKQIETYKRYSRPVDRSREELRHSDDDVVSLMAQRYLRSKSDEPPPRPSTAPSSTYDYYRRSNDSDYMHLSKSRNQRYSNDCGMGGMEHCSDSRERVMSQADDSSLSRSWESSSESLSRRGRNSLERMLNSPRGSPTKMKFDVPKPPEVVISSEEHPIPQTNNRPKLPPVRPTTRPKSSSDVFDNETKFIDDDDVDISVRRRERKKGPRYSQLSPSMGLRSPTTSTVSSDYDALTSPRYIRKGVSISGYSWDDSLPELTGSSRQSRREEYERPKSAQTRSASTSNSPASSLSKEKPKRQVRKYMGSKSDVSPLRKSRGKMDCDSSSVNPARILWQRLHWSKGDSKPVAVATDFQDTGLPELGQGSGSMQYEELLLSPRELKPDTMRDPARSKRDIPKSPDPRVRRGKMNSHQGQAEDNADLFEQQKMSMMLQTLSKSRKVSKMAQTKVSGRPDIRSEDSLDTDSTITSEQSIDEEDCRYALKKSSIGRPLEIDLTGFLKYRRDSASRSKGDVLALSGILFLRIHGGRKLATLRNQTREMYGVVEVDSEAKARTCSIYAKDEFTWDENFEIELENSQELNLMIYSCEGDTKHKLCYKGLVRLVSLFRENKNVLHQLALKLEPRGILYTSLSFTESTVSLKRTPSMNRSGVFGVTLESVVRRERSGTNVPLIVQKCVREIEDRGLDLIGVYRVCGSAKRKKSLKCEFDQNSASVNISAEICPDINVITGCLKDYLRELPEPLFTNSLCQKLMEILMAPEADPKASAELVLKLMSDLPQANQDTLEFLLDHLKLIAAHAGNNKMNTFNLAVCFGPVLMSPTPTSERDYVAAIDFEKHIEVLQHLLDIWPEEDERVAIKMRLTEKSVKNKNDSQEDDSCYHSIDDLDDAPTTAKAEEHWDSENLEVSAC</sequence>
<evidence type="ECO:0000256" key="1">
    <source>
        <dbReference type="ARBA" id="ARBA00022468"/>
    </source>
</evidence>
<reference evidence="6" key="1">
    <citation type="submission" date="2025-08" db="UniProtKB">
        <authorList>
            <consortium name="RefSeq"/>
        </authorList>
    </citation>
    <scope>IDENTIFICATION</scope>
    <source>
        <tissue evidence="6">Testes</tissue>
    </source>
</reference>
<dbReference type="Pfam" id="PF00595">
    <property type="entry name" value="PDZ"/>
    <property type="match status" value="1"/>
</dbReference>